<feature type="region of interest" description="Disordered" evidence="1">
    <location>
        <begin position="91"/>
        <end position="115"/>
    </location>
</feature>
<feature type="compositionally biased region" description="Basic residues" evidence="1">
    <location>
        <begin position="91"/>
        <end position="111"/>
    </location>
</feature>
<evidence type="ECO:0000256" key="1">
    <source>
        <dbReference type="SAM" id="MobiDB-lite"/>
    </source>
</evidence>
<dbReference type="AlphaFoldDB" id="A0A9J6CPF6"/>
<evidence type="ECO:0000313" key="2">
    <source>
        <dbReference type="EMBL" id="KAG5683869.1"/>
    </source>
</evidence>
<keyword evidence="3" id="KW-1185">Reference proteome</keyword>
<accession>A0A9J6CPF6</accession>
<name>A0A9J6CPF6_POLVA</name>
<reference evidence="2" key="1">
    <citation type="submission" date="2021-03" db="EMBL/GenBank/DDBJ databases">
        <title>Chromosome level genome of the anhydrobiotic midge Polypedilum vanderplanki.</title>
        <authorList>
            <person name="Yoshida Y."/>
            <person name="Kikawada T."/>
            <person name="Gusev O."/>
        </authorList>
    </citation>
    <scope>NUCLEOTIDE SEQUENCE</scope>
    <source>
        <strain evidence="2">NIAS01</strain>
        <tissue evidence="2">Whole body or cell culture</tissue>
    </source>
</reference>
<dbReference type="OrthoDB" id="10483478at2759"/>
<protein>
    <submittedName>
        <fullName evidence="2">Uncharacterized protein</fullName>
    </submittedName>
</protein>
<sequence length="354" mass="42336">MLLNNEEILYRESRTAISLPKIDRRSLQSSVQSEKSPEIYENCDKSQNKFTKISRPKIKKINLKNNKNLLSLVLSICIIILLTRLSEAKPTHHHHHNHHHHHHHHHNHHKQRSSDTMSDVFDFKCRFEMPEDPKMDNQKPENVLSDRLRAILLGCQDTLAQTKDLIDEYIKTMWTQNVEELHKTWKHEDLLWLHPNNTPLQKEFNKSINAEHLAELKKVNWKDQNKVFEYLGRIYQRLERVYVGIQIVNKWIELAQMDQNKNIMNNTELDKSKALFTQVTKDIRRILCQIRELFIEVARDPSKQQDLSDISPIREQVNMDATVKLNHWLIYREYHNLMDYSQELLDLIIKKYQN</sequence>
<organism evidence="2 3">
    <name type="scientific">Polypedilum vanderplanki</name>
    <name type="common">Sleeping chironomid midge</name>
    <dbReference type="NCBI Taxonomy" id="319348"/>
    <lineage>
        <taxon>Eukaryota</taxon>
        <taxon>Metazoa</taxon>
        <taxon>Ecdysozoa</taxon>
        <taxon>Arthropoda</taxon>
        <taxon>Hexapoda</taxon>
        <taxon>Insecta</taxon>
        <taxon>Pterygota</taxon>
        <taxon>Neoptera</taxon>
        <taxon>Endopterygota</taxon>
        <taxon>Diptera</taxon>
        <taxon>Nematocera</taxon>
        <taxon>Chironomoidea</taxon>
        <taxon>Chironomidae</taxon>
        <taxon>Chironominae</taxon>
        <taxon>Polypedilum</taxon>
        <taxon>Polypedilum</taxon>
    </lineage>
</organism>
<dbReference type="Proteomes" id="UP001107558">
    <property type="component" value="Chromosome 1"/>
</dbReference>
<evidence type="ECO:0000313" key="3">
    <source>
        <dbReference type="Proteomes" id="UP001107558"/>
    </source>
</evidence>
<comment type="caution">
    <text evidence="2">The sequence shown here is derived from an EMBL/GenBank/DDBJ whole genome shotgun (WGS) entry which is preliminary data.</text>
</comment>
<dbReference type="EMBL" id="JADBJN010000001">
    <property type="protein sequence ID" value="KAG5683869.1"/>
    <property type="molecule type" value="Genomic_DNA"/>
</dbReference>
<gene>
    <name evidence="2" type="ORF">PVAND_013130</name>
</gene>
<proteinExistence type="predicted"/>